<dbReference type="GO" id="GO:0007131">
    <property type="term" value="P:reciprocal meiotic recombination"/>
    <property type="evidence" value="ECO:0007669"/>
    <property type="project" value="UniProtKB-ARBA"/>
</dbReference>
<feature type="region of interest" description="Disordered" evidence="11">
    <location>
        <begin position="1125"/>
        <end position="1160"/>
    </location>
</feature>
<keyword evidence="5" id="KW-0067">ATP-binding</keyword>
<dbReference type="FunFam" id="3.40.50.300:FF:001076">
    <property type="entry name" value="ATP-dependent DNA helicase MER3"/>
    <property type="match status" value="1"/>
</dbReference>
<evidence type="ECO:0000313" key="15">
    <source>
        <dbReference type="Proteomes" id="UP000800235"/>
    </source>
</evidence>
<feature type="domain" description="Helicase C-terminal" evidence="13">
    <location>
        <begin position="410"/>
        <end position="598"/>
    </location>
</feature>
<dbReference type="InterPro" id="IPR027417">
    <property type="entry name" value="P-loop_NTPase"/>
</dbReference>
<evidence type="ECO:0000256" key="8">
    <source>
        <dbReference type="ARBA" id="ARBA00034617"/>
    </source>
</evidence>
<feature type="region of interest" description="Disordered" evidence="11">
    <location>
        <begin position="66"/>
        <end position="143"/>
    </location>
</feature>
<evidence type="ECO:0000256" key="1">
    <source>
        <dbReference type="ARBA" id="ARBA00010140"/>
    </source>
</evidence>
<keyword evidence="15" id="KW-1185">Reference proteome</keyword>
<keyword evidence="3 14" id="KW-0378">Hydrolase</keyword>
<reference evidence="14" key="1">
    <citation type="journal article" date="2020" name="Stud. Mycol.">
        <title>101 Dothideomycetes genomes: a test case for predicting lifestyles and emergence of pathogens.</title>
        <authorList>
            <person name="Haridas S."/>
            <person name="Albert R."/>
            <person name="Binder M."/>
            <person name="Bloem J."/>
            <person name="Labutti K."/>
            <person name="Salamov A."/>
            <person name="Andreopoulos B."/>
            <person name="Baker S."/>
            <person name="Barry K."/>
            <person name="Bills G."/>
            <person name="Bluhm B."/>
            <person name="Cannon C."/>
            <person name="Castanera R."/>
            <person name="Culley D."/>
            <person name="Daum C."/>
            <person name="Ezra D."/>
            <person name="Gonzalez J."/>
            <person name="Henrissat B."/>
            <person name="Kuo A."/>
            <person name="Liang C."/>
            <person name="Lipzen A."/>
            <person name="Lutzoni F."/>
            <person name="Magnuson J."/>
            <person name="Mondo S."/>
            <person name="Nolan M."/>
            <person name="Ohm R."/>
            <person name="Pangilinan J."/>
            <person name="Park H.-J."/>
            <person name="Ramirez L."/>
            <person name="Alfaro M."/>
            <person name="Sun H."/>
            <person name="Tritt A."/>
            <person name="Yoshinaga Y."/>
            <person name="Zwiers L.-H."/>
            <person name="Turgeon B."/>
            <person name="Goodwin S."/>
            <person name="Spatafora J."/>
            <person name="Crous P."/>
            <person name="Grigoriev I."/>
        </authorList>
    </citation>
    <scope>NUCLEOTIDE SEQUENCE</scope>
    <source>
        <strain evidence="14">CBS 130266</strain>
    </source>
</reference>
<feature type="compositionally biased region" description="Polar residues" evidence="11">
    <location>
        <begin position="125"/>
        <end position="143"/>
    </location>
</feature>
<feature type="domain" description="Helicase ATP-binding" evidence="12">
    <location>
        <begin position="196"/>
        <end position="370"/>
    </location>
</feature>
<dbReference type="InterPro" id="IPR011545">
    <property type="entry name" value="DEAD/DEAH_box_helicase_dom"/>
</dbReference>
<dbReference type="SUPFAM" id="SSF52540">
    <property type="entry name" value="P-loop containing nucleoside triphosphate hydrolases"/>
    <property type="match status" value="1"/>
</dbReference>
<dbReference type="Pfam" id="PF23445">
    <property type="entry name" value="WHD_SNRNP200"/>
    <property type="match status" value="1"/>
</dbReference>
<feature type="region of interest" description="Disordered" evidence="11">
    <location>
        <begin position="1448"/>
        <end position="1471"/>
    </location>
</feature>
<feature type="compositionally biased region" description="Polar residues" evidence="11">
    <location>
        <begin position="1147"/>
        <end position="1160"/>
    </location>
</feature>
<dbReference type="Gene3D" id="1.10.10.10">
    <property type="entry name" value="Winged helix-like DNA-binding domain superfamily/Winged helix DNA-binding domain"/>
    <property type="match status" value="1"/>
</dbReference>
<keyword evidence="7" id="KW-0469">Meiosis</keyword>
<dbReference type="GO" id="GO:0005524">
    <property type="term" value="F:ATP binding"/>
    <property type="evidence" value="ECO:0007669"/>
    <property type="project" value="UniProtKB-KW"/>
</dbReference>
<dbReference type="InterPro" id="IPR004179">
    <property type="entry name" value="Sec63-dom"/>
</dbReference>
<dbReference type="PROSITE" id="PS51192">
    <property type="entry name" value="HELICASE_ATP_BIND_1"/>
    <property type="match status" value="1"/>
</dbReference>
<comment type="caution">
    <text evidence="14">The sequence shown here is derived from an EMBL/GenBank/DDBJ whole genome shotgun (WGS) entry which is preliminary data.</text>
</comment>
<dbReference type="Pfam" id="PF00270">
    <property type="entry name" value="DEAD"/>
    <property type="match status" value="1"/>
</dbReference>
<feature type="region of interest" description="Disordered" evidence="11">
    <location>
        <begin position="1278"/>
        <end position="1310"/>
    </location>
</feature>
<dbReference type="SMART" id="SM00490">
    <property type="entry name" value="HELICc"/>
    <property type="match status" value="1"/>
</dbReference>
<evidence type="ECO:0000256" key="2">
    <source>
        <dbReference type="ARBA" id="ARBA00022741"/>
    </source>
</evidence>
<feature type="region of interest" description="Disordered" evidence="11">
    <location>
        <begin position="1244"/>
        <end position="1263"/>
    </location>
</feature>
<dbReference type="CDD" id="cd18795">
    <property type="entry name" value="SF2_C_Ski2"/>
    <property type="match status" value="1"/>
</dbReference>
<dbReference type="InterPro" id="IPR014001">
    <property type="entry name" value="Helicase_ATP-bd"/>
</dbReference>
<feature type="compositionally biased region" description="Polar residues" evidence="11">
    <location>
        <begin position="103"/>
        <end position="116"/>
    </location>
</feature>
<dbReference type="GO" id="GO:0003676">
    <property type="term" value="F:nucleic acid binding"/>
    <property type="evidence" value="ECO:0007669"/>
    <property type="project" value="InterPro"/>
</dbReference>
<evidence type="ECO:0000256" key="11">
    <source>
        <dbReference type="SAM" id="MobiDB-lite"/>
    </source>
</evidence>
<dbReference type="EMBL" id="MU007063">
    <property type="protein sequence ID" value="KAF2426590.1"/>
    <property type="molecule type" value="Genomic_DNA"/>
</dbReference>
<evidence type="ECO:0000256" key="7">
    <source>
        <dbReference type="ARBA" id="ARBA00023254"/>
    </source>
</evidence>
<keyword evidence="2" id="KW-0547">Nucleotide-binding</keyword>
<evidence type="ECO:0000256" key="5">
    <source>
        <dbReference type="ARBA" id="ARBA00022840"/>
    </source>
</evidence>
<evidence type="ECO:0000259" key="13">
    <source>
        <dbReference type="PROSITE" id="PS51194"/>
    </source>
</evidence>
<evidence type="ECO:0000256" key="4">
    <source>
        <dbReference type="ARBA" id="ARBA00022806"/>
    </source>
</evidence>
<evidence type="ECO:0000256" key="9">
    <source>
        <dbReference type="ARBA" id="ARBA00034808"/>
    </source>
</evidence>
<dbReference type="SMART" id="SM00973">
    <property type="entry name" value="Sec63"/>
    <property type="match status" value="1"/>
</dbReference>
<dbReference type="InterPro" id="IPR036388">
    <property type="entry name" value="WH-like_DNA-bd_sf"/>
</dbReference>
<dbReference type="FunFam" id="1.10.10.10:FF:000012">
    <property type="entry name" value="U5 small nuclear ribonucleoprotein helicase"/>
    <property type="match status" value="1"/>
</dbReference>
<dbReference type="Proteomes" id="UP000800235">
    <property type="component" value="Unassembled WGS sequence"/>
</dbReference>
<name>A0A9P4NLN9_9PEZI</name>
<keyword evidence="4" id="KW-0347">Helicase</keyword>
<comment type="similarity">
    <text evidence="1">Belongs to the helicase family. SKI2 subfamily.</text>
</comment>
<dbReference type="FunFam" id="1.10.3380.10:FF:000012">
    <property type="entry name" value="DEAD/DEAH box DNA helicase"/>
    <property type="match status" value="1"/>
</dbReference>
<gene>
    <name evidence="14" type="ORF">EJ08DRAFT_370246</name>
</gene>
<feature type="compositionally biased region" description="Basic and acidic residues" evidence="11">
    <location>
        <begin position="81"/>
        <end position="91"/>
    </location>
</feature>
<dbReference type="InterPro" id="IPR052247">
    <property type="entry name" value="Meiotic_Crossover_Helicase"/>
</dbReference>
<dbReference type="InterPro" id="IPR001650">
    <property type="entry name" value="Helicase_C-like"/>
</dbReference>
<dbReference type="SUPFAM" id="SSF46785">
    <property type="entry name" value="Winged helix' DNA-binding domain"/>
    <property type="match status" value="1"/>
</dbReference>
<evidence type="ECO:0000259" key="12">
    <source>
        <dbReference type="PROSITE" id="PS51192"/>
    </source>
</evidence>
<dbReference type="GO" id="GO:0043138">
    <property type="term" value="F:3'-5' DNA helicase activity"/>
    <property type="evidence" value="ECO:0007669"/>
    <property type="project" value="UniProtKB-EC"/>
</dbReference>
<evidence type="ECO:0000256" key="3">
    <source>
        <dbReference type="ARBA" id="ARBA00022801"/>
    </source>
</evidence>
<dbReference type="Gene3D" id="3.40.50.300">
    <property type="entry name" value="P-loop containing nucleotide triphosphate hydrolases"/>
    <property type="match status" value="2"/>
</dbReference>
<dbReference type="Pfam" id="PF00271">
    <property type="entry name" value="Helicase_C"/>
    <property type="match status" value="1"/>
</dbReference>
<keyword evidence="6" id="KW-0413">Isomerase</keyword>
<evidence type="ECO:0000256" key="6">
    <source>
        <dbReference type="ARBA" id="ARBA00023235"/>
    </source>
</evidence>
<dbReference type="PROSITE" id="PS51194">
    <property type="entry name" value="HELICASE_CTER"/>
    <property type="match status" value="1"/>
</dbReference>
<sequence length="1488" mass="165643">MSDDVYNLLDEINQTARGAQCPANHDVSHDDHASFAESQYYVPQLVRRVEELDDREPVQYEEGYEDGYAEQMPSHHHSKYPRYDTGYDHGRSQPAAPRHRLTFPSNPGRSNASQTFAPPEATHVPQPTRSTSPVMPSSPSLRASQRKTEYQGLRQNALPLRLVNGIELRSTHELPDRFRSVFKFPNFNAVQSKCFPTVYGTNDNFVLSSPTGSGKTAIFELAILRLINGFANGTYKIVYQAPTKSLCAERQRDWERKFKQFDLECAELTGDTETNQLRKVQQATIIITTPEKWDSMTRRWKDHAKLVQLVKLFLIDEVHMLKDDRGPTLEAVVSRMKSIGSDVRFIALSATVPNSDDIATWLGKNPMNQNLPAQRERFGEEFRPVVLQRHVVGYQTQSNDFAFEKTLDSKLPEVISKYSHRKPIMVFCATRSAALATARTLANWWSTKSPKERYWEAPRKQTIVSDKDLKECVSSAVAFHHARLSLDDRAAVENGFLNGDINVICCTSTLAVGVNLPCHFVIIKNTMGYTNEGLKEYSDLVLMQMLGRAGRPQFDTSAVAVIMTRQEKVKRYTAMVSGQAILESCLHRNLIEHMNAEIGLGTINNLSSAKKWLSSTFLYVRMRDNPEHYHLVSDNDGSKLEERLESICVRELALLREHSLIKGEESFSSTEFGEAVARYCVRFETAKLLLGLPPKAKPSEILAALAQAVEFKDLRFTGVDKTVYKELNKSPSIRFPIPVNLDLPAHKVSLIIQSQLGGVDFPVDERQNATVGFQYAIDTSLVFQHVNRLIRCAVDILLCFDDSISLRNALMLCRSLGARCWDDSPLQLKQLEKIGIAAVRRLVNANIRSIEALESTDAQRIETILNRAPPFGLKVLDIAKAFPKLRVSMQVVGQPILKAGHSAKVNVKANIGFMNDKPPQLYQGKLVYVIFLAETSDGIKVQFARINAKALNKGQEIKFQVNLTSPTQSIISHVMCDELAGTLRSATLKPTIPSMAWPTLPSTEGQATTSETRLRPSMNTSRRLTARPEGHFGRTPSDEFGSDGLDDGDLLRAAAGSDDLEFGHIDNYGNQTTMQTKKNTAKNKKQKLTEPIDESWQPEKLASGKWMCNHKCKDKTVCKHMCCREGLDNPPKVPKKPATNNEKTEGPANSTQQQIKLQKGQTTLSMTAMKKGKSGSAAEVAQLDLTHVSAKPNKVRGIPACLEKLERLHSATQHGLNVTVPTLARHRPSRSPLSASSRRLSFLPEPAHNGATETSEFGDSWPDVDDLPDIAMTNTLSKDKNRVLSPTSFDMDDSVGDNETRVPPVEDKPQDFGEADSMLEDAMVGLADSQDLLAVQDPAYQETDYEMDDFTTFTDIADVAIPPTPRKPKVKATNALPASEDDLPSLHQLVKPGPFIETSSPFFVASQPTKRSHLFKEWEGAGQRPSKKPKYGVVADMGMPLQSSVPVLSYKAPSPQPTAPAANSDVSSKPEGVDDWLIQEFGQYVNFV</sequence>
<dbReference type="GO" id="GO:0016787">
    <property type="term" value="F:hydrolase activity"/>
    <property type="evidence" value="ECO:0007669"/>
    <property type="project" value="UniProtKB-KW"/>
</dbReference>
<accession>A0A9P4NLN9</accession>
<dbReference type="OrthoDB" id="5575at2759"/>
<dbReference type="PANTHER" id="PTHR47835">
    <property type="entry name" value="HFM1, ATP DEPENDENT DNA HELICASE HOMOLOG"/>
    <property type="match status" value="1"/>
</dbReference>
<organism evidence="14 15">
    <name type="scientific">Tothia fuscella</name>
    <dbReference type="NCBI Taxonomy" id="1048955"/>
    <lineage>
        <taxon>Eukaryota</taxon>
        <taxon>Fungi</taxon>
        <taxon>Dikarya</taxon>
        <taxon>Ascomycota</taxon>
        <taxon>Pezizomycotina</taxon>
        <taxon>Dothideomycetes</taxon>
        <taxon>Pleosporomycetidae</taxon>
        <taxon>Venturiales</taxon>
        <taxon>Cylindrosympodiaceae</taxon>
        <taxon>Tothia</taxon>
    </lineage>
</organism>
<dbReference type="InterPro" id="IPR036390">
    <property type="entry name" value="WH_DNA-bd_sf"/>
</dbReference>
<dbReference type="PANTHER" id="PTHR47835:SF3">
    <property type="entry name" value="HELICASE FOR MEIOSIS 1"/>
    <property type="match status" value="1"/>
</dbReference>
<feature type="region of interest" description="Disordered" evidence="11">
    <location>
        <begin position="994"/>
        <end position="1019"/>
    </location>
</feature>
<proteinExistence type="inferred from homology"/>
<comment type="catalytic activity">
    <reaction evidence="10">
        <text>ATP + H2O = ADP + phosphate + H(+)</text>
        <dbReference type="Rhea" id="RHEA:13065"/>
        <dbReference type="ChEBI" id="CHEBI:15377"/>
        <dbReference type="ChEBI" id="CHEBI:15378"/>
        <dbReference type="ChEBI" id="CHEBI:30616"/>
        <dbReference type="ChEBI" id="CHEBI:43474"/>
        <dbReference type="ChEBI" id="CHEBI:456216"/>
        <dbReference type="EC" id="5.6.2.4"/>
    </reaction>
</comment>
<feature type="compositionally biased region" description="Polar residues" evidence="11">
    <location>
        <begin position="1000"/>
        <end position="1019"/>
    </location>
</feature>
<dbReference type="SMART" id="SM00487">
    <property type="entry name" value="DEXDc"/>
    <property type="match status" value="1"/>
</dbReference>
<comment type="catalytic activity">
    <reaction evidence="8">
        <text>Couples ATP hydrolysis with the unwinding of duplex DNA by translocating in the 3'-5' direction.</text>
        <dbReference type="EC" id="5.6.2.4"/>
    </reaction>
</comment>
<dbReference type="InterPro" id="IPR057842">
    <property type="entry name" value="WH_MER3"/>
</dbReference>
<protein>
    <recommendedName>
        <fullName evidence="9">DNA 3'-5' helicase</fullName>
        <ecNumber evidence="9">5.6.2.4</ecNumber>
    </recommendedName>
</protein>
<evidence type="ECO:0000313" key="14">
    <source>
        <dbReference type="EMBL" id="KAF2426590.1"/>
    </source>
</evidence>
<dbReference type="SUPFAM" id="SSF158702">
    <property type="entry name" value="Sec63 N-terminal domain-like"/>
    <property type="match status" value="1"/>
</dbReference>
<dbReference type="Gene3D" id="1.10.3380.10">
    <property type="entry name" value="Sec63 N-terminal domain-like domain"/>
    <property type="match status" value="1"/>
</dbReference>
<evidence type="ECO:0000256" key="10">
    <source>
        <dbReference type="ARBA" id="ARBA00048988"/>
    </source>
</evidence>
<dbReference type="Pfam" id="PF02889">
    <property type="entry name" value="Sec63"/>
    <property type="match status" value="1"/>
</dbReference>
<dbReference type="EC" id="5.6.2.4" evidence="9"/>
<feature type="compositionally biased region" description="Basic and acidic residues" evidence="11">
    <location>
        <begin position="1298"/>
        <end position="1310"/>
    </location>
</feature>